<dbReference type="CDD" id="cd03379">
    <property type="entry name" value="beta_CA_cladeD"/>
    <property type="match status" value="1"/>
</dbReference>
<feature type="binding site" evidence="4">
    <location>
        <position position="38"/>
    </location>
    <ligand>
        <name>Zn(2+)</name>
        <dbReference type="ChEBI" id="CHEBI:29105"/>
    </ligand>
</feature>
<name>A0A9P5NV06_GYMJU</name>
<comment type="function">
    <text evidence="5">Reversible hydration of carbon dioxide.</text>
</comment>
<comment type="caution">
    <text evidence="6">The sequence shown here is derived from an EMBL/GenBank/DDBJ whole genome shotgun (WGS) entry which is preliminary data.</text>
</comment>
<feature type="binding site" evidence="4">
    <location>
        <position position="90"/>
    </location>
    <ligand>
        <name>Zn(2+)</name>
        <dbReference type="ChEBI" id="CHEBI:29105"/>
    </ligand>
</feature>
<evidence type="ECO:0000313" key="6">
    <source>
        <dbReference type="EMBL" id="KAF8909657.1"/>
    </source>
</evidence>
<dbReference type="Pfam" id="PF00484">
    <property type="entry name" value="Pro_CA"/>
    <property type="match status" value="1"/>
</dbReference>
<evidence type="ECO:0000256" key="5">
    <source>
        <dbReference type="RuleBase" id="RU003956"/>
    </source>
</evidence>
<comment type="similarity">
    <text evidence="1 5">Belongs to the beta-class carbonic anhydrase family.</text>
</comment>
<evidence type="ECO:0000256" key="3">
    <source>
        <dbReference type="ARBA" id="ARBA00022833"/>
    </source>
</evidence>
<protein>
    <recommendedName>
        <fullName evidence="5">Carbonic anhydrase</fullName>
        <ecNumber evidence="5">4.2.1.1</ecNumber>
    </recommendedName>
    <alternativeName>
        <fullName evidence="5">Carbonate dehydratase</fullName>
    </alternativeName>
</protein>
<evidence type="ECO:0000256" key="2">
    <source>
        <dbReference type="ARBA" id="ARBA00022723"/>
    </source>
</evidence>
<dbReference type="OrthoDB" id="10248475at2759"/>
<organism evidence="6 7">
    <name type="scientific">Gymnopilus junonius</name>
    <name type="common">Spectacular rustgill mushroom</name>
    <name type="synonym">Gymnopilus spectabilis subsp. junonius</name>
    <dbReference type="NCBI Taxonomy" id="109634"/>
    <lineage>
        <taxon>Eukaryota</taxon>
        <taxon>Fungi</taxon>
        <taxon>Dikarya</taxon>
        <taxon>Basidiomycota</taxon>
        <taxon>Agaricomycotina</taxon>
        <taxon>Agaricomycetes</taxon>
        <taxon>Agaricomycetidae</taxon>
        <taxon>Agaricales</taxon>
        <taxon>Agaricineae</taxon>
        <taxon>Hymenogastraceae</taxon>
        <taxon>Gymnopilus</taxon>
    </lineage>
</organism>
<sequence>MSAHETFAAHNDKYITSFDKATSSSVSLTRSLSLVIACMDARIDPATQIGLDLGDAHILRNGGASAREALRSIIISQRLLGTREVAIIHHTDCGMFTFTNESLRTKVKSEAPGNTAVAHAVNDINFLAAYANLDESVEGDVKFLKESSLLAEGTVITGWVHDTATGKVMNF</sequence>
<dbReference type="GO" id="GO:0004089">
    <property type="term" value="F:carbonate dehydratase activity"/>
    <property type="evidence" value="ECO:0007669"/>
    <property type="project" value="UniProtKB-UniRule"/>
</dbReference>
<dbReference type="Proteomes" id="UP000724874">
    <property type="component" value="Unassembled WGS sequence"/>
</dbReference>
<keyword evidence="7" id="KW-1185">Reference proteome</keyword>
<dbReference type="InterPro" id="IPR001765">
    <property type="entry name" value="Carbonic_anhydrase"/>
</dbReference>
<keyword evidence="3 4" id="KW-0862">Zinc</keyword>
<evidence type="ECO:0000256" key="4">
    <source>
        <dbReference type="PIRSR" id="PIRSR601765-1"/>
    </source>
</evidence>
<dbReference type="EC" id="4.2.1.1" evidence="5"/>
<dbReference type="SUPFAM" id="SSF53056">
    <property type="entry name" value="beta-carbonic anhydrase, cab"/>
    <property type="match status" value="1"/>
</dbReference>
<dbReference type="GO" id="GO:0008270">
    <property type="term" value="F:zinc ion binding"/>
    <property type="evidence" value="ECO:0007669"/>
    <property type="project" value="UniProtKB-UniRule"/>
</dbReference>
<accession>A0A9P5NV06</accession>
<dbReference type="AlphaFoldDB" id="A0A9P5NV06"/>
<evidence type="ECO:0000256" key="1">
    <source>
        <dbReference type="ARBA" id="ARBA00006217"/>
    </source>
</evidence>
<keyword evidence="5" id="KW-0456">Lyase</keyword>
<dbReference type="PANTHER" id="PTHR43175:SF3">
    <property type="entry name" value="CARBON DISULFIDE HYDROLASE"/>
    <property type="match status" value="1"/>
</dbReference>
<evidence type="ECO:0000313" key="7">
    <source>
        <dbReference type="Proteomes" id="UP000724874"/>
    </source>
</evidence>
<dbReference type="EMBL" id="JADNYJ010000008">
    <property type="protein sequence ID" value="KAF8909657.1"/>
    <property type="molecule type" value="Genomic_DNA"/>
</dbReference>
<comment type="cofactor">
    <cofactor evidence="4">
        <name>Zn(2+)</name>
        <dbReference type="ChEBI" id="CHEBI:29105"/>
    </cofactor>
    <text evidence="4">Binds 1 zinc ion per subunit.</text>
</comment>
<feature type="binding site" evidence="4">
    <location>
        <position position="40"/>
    </location>
    <ligand>
        <name>Zn(2+)</name>
        <dbReference type="ChEBI" id="CHEBI:29105"/>
    </ligand>
</feature>
<dbReference type="Gene3D" id="3.40.1050.10">
    <property type="entry name" value="Carbonic anhydrase"/>
    <property type="match status" value="1"/>
</dbReference>
<dbReference type="InterPro" id="IPR036874">
    <property type="entry name" value="Carbonic_anhydrase_sf"/>
</dbReference>
<keyword evidence="2 4" id="KW-0479">Metal-binding</keyword>
<comment type="catalytic activity">
    <reaction evidence="5">
        <text>hydrogencarbonate + H(+) = CO2 + H2O</text>
        <dbReference type="Rhea" id="RHEA:10748"/>
        <dbReference type="ChEBI" id="CHEBI:15377"/>
        <dbReference type="ChEBI" id="CHEBI:15378"/>
        <dbReference type="ChEBI" id="CHEBI:16526"/>
        <dbReference type="ChEBI" id="CHEBI:17544"/>
        <dbReference type="EC" id="4.2.1.1"/>
    </reaction>
</comment>
<gene>
    <name evidence="6" type="ORF">CPB84DRAFT_1724139</name>
</gene>
<dbReference type="SMART" id="SM00947">
    <property type="entry name" value="Pro_CA"/>
    <property type="match status" value="1"/>
</dbReference>
<reference evidence="6" key="1">
    <citation type="submission" date="2020-11" db="EMBL/GenBank/DDBJ databases">
        <authorList>
            <consortium name="DOE Joint Genome Institute"/>
            <person name="Ahrendt S."/>
            <person name="Riley R."/>
            <person name="Andreopoulos W."/>
            <person name="LaButti K."/>
            <person name="Pangilinan J."/>
            <person name="Ruiz-duenas F.J."/>
            <person name="Barrasa J.M."/>
            <person name="Sanchez-Garcia M."/>
            <person name="Camarero S."/>
            <person name="Miyauchi S."/>
            <person name="Serrano A."/>
            <person name="Linde D."/>
            <person name="Babiker R."/>
            <person name="Drula E."/>
            <person name="Ayuso-Fernandez I."/>
            <person name="Pacheco R."/>
            <person name="Padilla G."/>
            <person name="Ferreira P."/>
            <person name="Barriuso J."/>
            <person name="Kellner H."/>
            <person name="Castanera R."/>
            <person name="Alfaro M."/>
            <person name="Ramirez L."/>
            <person name="Pisabarro A.G."/>
            <person name="Kuo A."/>
            <person name="Tritt A."/>
            <person name="Lipzen A."/>
            <person name="He G."/>
            <person name="Yan M."/>
            <person name="Ng V."/>
            <person name="Cullen D."/>
            <person name="Martin F."/>
            <person name="Rosso M.-N."/>
            <person name="Henrissat B."/>
            <person name="Hibbett D."/>
            <person name="Martinez A.T."/>
            <person name="Grigoriev I.V."/>
        </authorList>
    </citation>
    <scope>NUCLEOTIDE SEQUENCE</scope>
    <source>
        <strain evidence="6">AH 44721</strain>
    </source>
</reference>
<dbReference type="PANTHER" id="PTHR43175">
    <property type="entry name" value="CARBONIC ANHYDRASE"/>
    <property type="match status" value="1"/>
</dbReference>
<feature type="binding site" evidence="4">
    <location>
        <position position="93"/>
    </location>
    <ligand>
        <name>Zn(2+)</name>
        <dbReference type="ChEBI" id="CHEBI:29105"/>
    </ligand>
</feature>
<proteinExistence type="inferred from homology"/>